<name>A0A2W5SUP4_9BACT</name>
<reference evidence="1 2" key="1">
    <citation type="submission" date="2017-08" db="EMBL/GenBank/DDBJ databases">
        <title>Infants hospitalized years apart are colonized by the same room-sourced microbial strains.</title>
        <authorList>
            <person name="Brooks B."/>
            <person name="Olm M.R."/>
            <person name="Firek B.A."/>
            <person name="Baker R."/>
            <person name="Thomas B.C."/>
            <person name="Morowitz M.J."/>
            <person name="Banfield J.F."/>
        </authorList>
    </citation>
    <scope>NUCLEOTIDE SEQUENCE [LARGE SCALE GENOMIC DNA]</scope>
    <source>
        <strain evidence="1">S2_003_000_R2_14</strain>
    </source>
</reference>
<dbReference type="Proteomes" id="UP000249061">
    <property type="component" value="Unassembled WGS sequence"/>
</dbReference>
<sequence length="110" mass="11269">MFEPDIFTARHEYGATVTLDSVTPMVAVGAFGLAFGVGAGGAYFSGCAGGDFCGRFGVVGEVLGRFTFTPNEVAQLYAGVNVSGAFLPGGSPRPWLTGALVLVRTTENLG</sequence>
<evidence type="ECO:0000313" key="2">
    <source>
        <dbReference type="Proteomes" id="UP000249061"/>
    </source>
</evidence>
<proteinExistence type="predicted"/>
<dbReference type="AlphaFoldDB" id="A0A2W5SUP4"/>
<gene>
    <name evidence="1" type="ORF">DI536_30140</name>
</gene>
<protein>
    <submittedName>
        <fullName evidence="1">Uncharacterized protein</fullName>
    </submittedName>
</protein>
<dbReference type="EMBL" id="QFQP01000037">
    <property type="protein sequence ID" value="PZR06620.1"/>
    <property type="molecule type" value="Genomic_DNA"/>
</dbReference>
<accession>A0A2W5SUP4</accession>
<evidence type="ECO:0000313" key="1">
    <source>
        <dbReference type="EMBL" id="PZR06620.1"/>
    </source>
</evidence>
<comment type="caution">
    <text evidence="1">The sequence shown here is derived from an EMBL/GenBank/DDBJ whole genome shotgun (WGS) entry which is preliminary data.</text>
</comment>
<organism evidence="1 2">
    <name type="scientific">Archangium gephyra</name>
    <dbReference type="NCBI Taxonomy" id="48"/>
    <lineage>
        <taxon>Bacteria</taxon>
        <taxon>Pseudomonadati</taxon>
        <taxon>Myxococcota</taxon>
        <taxon>Myxococcia</taxon>
        <taxon>Myxococcales</taxon>
        <taxon>Cystobacterineae</taxon>
        <taxon>Archangiaceae</taxon>
        <taxon>Archangium</taxon>
    </lineage>
</organism>